<keyword evidence="7 10" id="KW-0472">Membrane</keyword>
<dbReference type="Pfam" id="PF07715">
    <property type="entry name" value="Plug"/>
    <property type="match status" value="1"/>
</dbReference>
<organism evidence="14">
    <name type="scientific">uncultured Aureispira sp</name>
    <dbReference type="NCBI Taxonomy" id="1331704"/>
    <lineage>
        <taxon>Bacteria</taxon>
        <taxon>Pseudomonadati</taxon>
        <taxon>Bacteroidota</taxon>
        <taxon>Saprospiria</taxon>
        <taxon>Saprospirales</taxon>
        <taxon>Saprospiraceae</taxon>
        <taxon>Aureispira</taxon>
        <taxon>environmental samples</taxon>
    </lineage>
</organism>
<keyword evidence="6 11" id="KW-0798">TonB box</keyword>
<dbReference type="PANTHER" id="PTHR30069:SF29">
    <property type="entry name" value="HEMOGLOBIN AND HEMOGLOBIN-HAPTOGLOBIN-BINDING PROTEIN 1-RELATED"/>
    <property type="match status" value="1"/>
</dbReference>
<evidence type="ECO:0000256" key="1">
    <source>
        <dbReference type="ARBA" id="ARBA00004571"/>
    </source>
</evidence>
<feature type="domain" description="TonB-dependent receptor plug" evidence="13">
    <location>
        <begin position="142"/>
        <end position="250"/>
    </location>
</feature>
<keyword evidence="4 10" id="KW-0812">Transmembrane</keyword>
<evidence type="ECO:0000259" key="12">
    <source>
        <dbReference type="Pfam" id="PF00593"/>
    </source>
</evidence>
<dbReference type="InterPro" id="IPR008969">
    <property type="entry name" value="CarboxyPept-like_regulatory"/>
</dbReference>
<dbReference type="Gene3D" id="2.60.40.1120">
    <property type="entry name" value="Carboxypeptidase-like, regulatory domain"/>
    <property type="match status" value="1"/>
</dbReference>
<accession>A0A6S6RVD3</accession>
<evidence type="ECO:0000256" key="4">
    <source>
        <dbReference type="ARBA" id="ARBA00022692"/>
    </source>
</evidence>
<sequence>MKYIYIIIVLLCTQTCFAWTELGGNIRGLVTNMESGQVIRGATIQLVPFKGKKTPVKAFSQDAGEYIFANVAPGLYNLECSAFGFKTTRIVGVQVREDQTKLAYFKMLRGPAAEIVEVYTYAALEAKQKAMTETGSASSEALEDAPATIYVVTSEDIEYAGYMGLNELLLDIPEIEIQERFTPEEYNTISSRGIQGNEKLLILVDGVRYNSMTSTKTAILENFNVRHIDRVEVIIGPASALYGADAYMGVVNIITKKGAAAKGFNLTGSYGLYNTTSNAFQFGLGNDEVSFSMSGGVHYTEGANLNEQYNYHFKWYNENYLNNGQILNSPFDPTESTQTLPIKPFDLSRFSYFLDAKFRYKKLTVGIFHNNEEHSSSVGAQAQYSPYWKESRFGSSLSGVNINLLYEPKNSDKWSLNSLVTANFTAIPINSKFINTFSSYKDAYKMGSDLGVRLTETFKYRISKTHRFAAGITLQHSTALPKTSDISTQQSNLFFPLSLVNSEDKDIYYSGTNYTDLNGNSLKVYQNFYYLRRIIAAAFAEYNINIKDKLLITLGVRFDQIFDVSKYAPEETMRPYNSISPRIGLVYKPVDNFNFKLFVGRGFLQPSPQRKYDHFGDFFPIANANGDFTHIEGGFWRIPNPNLLPEAVNTIELSSKYAKGDFSIAANAYLNVIGSAITFKTEFDNQEFNGIPVTGTEQPVNREELIYTYGATARVDYRFIFGAKEQLNIKINASYTFADGQIDELEHLPFTAMHTVKAGVLFRLYDFSLNNSIIYRSDTYNNGSTDIDNHFTQTGNPSFLVWNAFAKYKIIKAKKIKLDVFVKVNNLLDNRYYHTTDNSLIGLRESPQDPIRFVGGLTIGFGG</sequence>
<name>A0A6S6RVD3_9BACT</name>
<evidence type="ECO:0000256" key="2">
    <source>
        <dbReference type="ARBA" id="ARBA00022448"/>
    </source>
</evidence>
<dbReference type="Gene3D" id="2.40.170.20">
    <property type="entry name" value="TonB-dependent receptor, beta-barrel domain"/>
    <property type="match status" value="1"/>
</dbReference>
<evidence type="ECO:0000256" key="3">
    <source>
        <dbReference type="ARBA" id="ARBA00022452"/>
    </source>
</evidence>
<evidence type="ECO:0000259" key="13">
    <source>
        <dbReference type="Pfam" id="PF07715"/>
    </source>
</evidence>
<evidence type="ECO:0000313" key="14">
    <source>
        <dbReference type="EMBL" id="CAA6799048.1"/>
    </source>
</evidence>
<dbReference type="Pfam" id="PF13620">
    <property type="entry name" value="CarboxypepD_reg"/>
    <property type="match status" value="1"/>
</dbReference>
<dbReference type="InterPro" id="IPR012910">
    <property type="entry name" value="Plug_dom"/>
</dbReference>
<keyword evidence="3 10" id="KW-1134">Transmembrane beta strand</keyword>
<evidence type="ECO:0000256" key="7">
    <source>
        <dbReference type="ARBA" id="ARBA00023136"/>
    </source>
</evidence>
<dbReference type="SUPFAM" id="SSF56935">
    <property type="entry name" value="Porins"/>
    <property type="match status" value="1"/>
</dbReference>
<evidence type="ECO:0000256" key="6">
    <source>
        <dbReference type="ARBA" id="ARBA00023077"/>
    </source>
</evidence>
<evidence type="ECO:0000256" key="5">
    <source>
        <dbReference type="ARBA" id="ARBA00022729"/>
    </source>
</evidence>
<dbReference type="InterPro" id="IPR037066">
    <property type="entry name" value="Plug_dom_sf"/>
</dbReference>
<evidence type="ECO:0000256" key="9">
    <source>
        <dbReference type="ARBA" id="ARBA00023237"/>
    </source>
</evidence>
<dbReference type="GO" id="GO:0009279">
    <property type="term" value="C:cell outer membrane"/>
    <property type="evidence" value="ECO:0007669"/>
    <property type="project" value="UniProtKB-SubCell"/>
</dbReference>
<dbReference type="InterPro" id="IPR000531">
    <property type="entry name" value="Beta-barrel_TonB"/>
</dbReference>
<keyword evidence="5" id="KW-0732">Signal</keyword>
<comment type="subcellular location">
    <subcellularLocation>
        <location evidence="1 10">Cell outer membrane</location>
        <topology evidence="1 10">Multi-pass membrane protein</topology>
    </subcellularLocation>
</comment>
<comment type="similarity">
    <text evidence="10 11">Belongs to the TonB-dependent receptor family.</text>
</comment>
<dbReference type="AlphaFoldDB" id="A0A6S6RVD3"/>
<keyword evidence="8 14" id="KW-0675">Receptor</keyword>
<dbReference type="EMBL" id="CACVAQ010000019">
    <property type="protein sequence ID" value="CAA6799048.1"/>
    <property type="molecule type" value="Genomic_DNA"/>
</dbReference>
<evidence type="ECO:0000256" key="8">
    <source>
        <dbReference type="ARBA" id="ARBA00023170"/>
    </source>
</evidence>
<feature type="domain" description="TonB-dependent receptor-like beta-barrel" evidence="12">
    <location>
        <begin position="380"/>
        <end position="827"/>
    </location>
</feature>
<keyword evidence="2 10" id="KW-0813">Transport</keyword>
<evidence type="ECO:0000256" key="11">
    <source>
        <dbReference type="RuleBase" id="RU003357"/>
    </source>
</evidence>
<keyword evidence="9 10" id="KW-0998">Cell outer membrane</keyword>
<dbReference type="InterPro" id="IPR039426">
    <property type="entry name" value="TonB-dep_rcpt-like"/>
</dbReference>
<gene>
    <name evidence="14" type="ORF">HELGO_WM28611</name>
</gene>
<dbReference type="PANTHER" id="PTHR30069">
    <property type="entry name" value="TONB-DEPENDENT OUTER MEMBRANE RECEPTOR"/>
    <property type="match status" value="1"/>
</dbReference>
<dbReference type="Pfam" id="PF00593">
    <property type="entry name" value="TonB_dep_Rec_b-barrel"/>
    <property type="match status" value="1"/>
</dbReference>
<dbReference type="InterPro" id="IPR036942">
    <property type="entry name" value="Beta-barrel_TonB_sf"/>
</dbReference>
<dbReference type="SUPFAM" id="SSF49464">
    <property type="entry name" value="Carboxypeptidase regulatory domain-like"/>
    <property type="match status" value="1"/>
</dbReference>
<evidence type="ECO:0000256" key="10">
    <source>
        <dbReference type="PROSITE-ProRule" id="PRU01360"/>
    </source>
</evidence>
<protein>
    <submittedName>
        <fullName evidence="14">Outer membrane receptor protein</fullName>
    </submittedName>
</protein>
<dbReference type="GO" id="GO:0044718">
    <property type="term" value="P:siderophore transmembrane transport"/>
    <property type="evidence" value="ECO:0007669"/>
    <property type="project" value="TreeGrafter"/>
</dbReference>
<dbReference type="PROSITE" id="PS52016">
    <property type="entry name" value="TONB_DEPENDENT_REC_3"/>
    <property type="match status" value="1"/>
</dbReference>
<reference evidence="14" key="1">
    <citation type="submission" date="2020-01" db="EMBL/GenBank/DDBJ databases">
        <authorList>
            <person name="Meier V. D."/>
            <person name="Meier V D."/>
        </authorList>
    </citation>
    <scope>NUCLEOTIDE SEQUENCE</scope>
    <source>
        <strain evidence="14">HLG_WM_MAG_10</strain>
    </source>
</reference>
<dbReference type="GO" id="GO:0015344">
    <property type="term" value="F:siderophore uptake transmembrane transporter activity"/>
    <property type="evidence" value="ECO:0007669"/>
    <property type="project" value="TreeGrafter"/>
</dbReference>
<dbReference type="Gene3D" id="2.170.130.10">
    <property type="entry name" value="TonB-dependent receptor, plug domain"/>
    <property type="match status" value="1"/>
</dbReference>
<proteinExistence type="inferred from homology"/>